<keyword evidence="2" id="KW-1185">Reference proteome</keyword>
<dbReference type="AlphaFoldDB" id="A0A8J3HB61"/>
<dbReference type="EMBL" id="BNAP01000019">
    <property type="protein sequence ID" value="GHG97645.1"/>
    <property type="molecule type" value="Genomic_DNA"/>
</dbReference>
<sequence length="774" mass="85246">MKYRLQGYVAAFGAHTINAFDLAAWRQATTLSYFGVGLRVRAGALRVALTHIAPDGSRNRLALLECPDPGEAFSPPLHLPDLDGVLLPEIEAHSEGVDYDLYFGTDDAPATPWLRVGYLCATDRAEPAMACAESFDNYLRIYGDGEIARLVLLGAGGSPLPAGTEQISALDTDRPARPEQALYEACYGRLAPCDFTHLCLIGADQRPDPEQFARTTALLRFLRPGWEIAAPLYTPQPDAPDRPGDRLHHGWQARATLDPGDREILREILLPPPPPEADIPNPGWRALTHGDLLRAGPPAPLLASQSAAEHALRLRAAGVGLLQPLSLWTLPDPIVGSDGLPPAPPPRQALRDRMLRLMLAGQAPGPQVAALIRTALEAGDLPRARDALGALDDLLSGVQSPGPAAPPLPTGPVDTRAGIEIRLTRALERLEQQGPHLLAHYRDRRDRAPLPAPISDAATATTGGAELQVLRQGLATLRQELATAYLRIETLHDALQRARQSDSDRIAALLRHNRLEHTPQVLGDLDRASLAALHLLRNRHAGRRAVILGNGPSLRISDLDRLTGEITFASNKIYLGFGETLWRPTYYSVEDSLVMQHNRDRIAALRGVTKIFPDNMRQFGYQEADAIFIPFLPPASFEAPLSDPDFPDFSEDLCRGICWGSSIIYSQIQMALHMGCREIVLTGVDHDYQLPDRRQGRFYVHENEQNHFHPDYRSPGETWHQPNLEVIEVSFARARAACAARGVPVINASRQSRLDIFDRADFDRLFPPRRRIRP</sequence>
<evidence type="ECO:0000313" key="2">
    <source>
        <dbReference type="Proteomes" id="UP000611500"/>
    </source>
</evidence>
<organism evidence="1 2">
    <name type="scientific">Pseudodonghicola xiamenensis</name>
    <dbReference type="NCBI Taxonomy" id="337702"/>
    <lineage>
        <taxon>Bacteria</taxon>
        <taxon>Pseudomonadati</taxon>
        <taxon>Pseudomonadota</taxon>
        <taxon>Alphaproteobacteria</taxon>
        <taxon>Rhodobacterales</taxon>
        <taxon>Paracoccaceae</taxon>
        <taxon>Pseudodonghicola</taxon>
    </lineage>
</organism>
<gene>
    <name evidence="1" type="ORF">GCM10010961_32510</name>
</gene>
<dbReference type="RefSeq" id="WP_028094958.1">
    <property type="nucleotide sequence ID" value="NZ_BNAP01000019.1"/>
</dbReference>
<dbReference type="Proteomes" id="UP000611500">
    <property type="component" value="Unassembled WGS sequence"/>
</dbReference>
<protein>
    <recommendedName>
        <fullName evidence="3">DUF115 domain-containing protein</fullName>
    </recommendedName>
</protein>
<accession>A0A8J3HB61</accession>
<comment type="caution">
    <text evidence="1">The sequence shown here is derived from an EMBL/GenBank/DDBJ whole genome shotgun (WGS) entry which is preliminary data.</text>
</comment>
<proteinExistence type="predicted"/>
<evidence type="ECO:0000313" key="1">
    <source>
        <dbReference type="EMBL" id="GHG97645.1"/>
    </source>
</evidence>
<reference evidence="1" key="2">
    <citation type="submission" date="2020-09" db="EMBL/GenBank/DDBJ databases">
        <authorList>
            <person name="Sun Q."/>
            <person name="Zhou Y."/>
        </authorList>
    </citation>
    <scope>NUCLEOTIDE SEQUENCE</scope>
    <source>
        <strain evidence="1">CGMCC 1.7081</strain>
    </source>
</reference>
<name>A0A8J3HB61_9RHOB</name>
<reference evidence="1" key="1">
    <citation type="journal article" date="2014" name="Int. J. Syst. Evol. Microbiol.">
        <title>Complete genome sequence of Corynebacterium casei LMG S-19264T (=DSM 44701T), isolated from a smear-ripened cheese.</title>
        <authorList>
            <consortium name="US DOE Joint Genome Institute (JGI-PGF)"/>
            <person name="Walter F."/>
            <person name="Albersmeier A."/>
            <person name="Kalinowski J."/>
            <person name="Ruckert C."/>
        </authorList>
    </citation>
    <scope>NUCLEOTIDE SEQUENCE</scope>
    <source>
        <strain evidence="1">CGMCC 1.7081</strain>
    </source>
</reference>
<evidence type="ECO:0008006" key="3">
    <source>
        <dbReference type="Google" id="ProtNLM"/>
    </source>
</evidence>
<dbReference type="Gene3D" id="3.90.1480.10">
    <property type="entry name" value="Alpha-2,3-sialyltransferase"/>
    <property type="match status" value="1"/>
</dbReference>